<reference evidence="3 4" key="1">
    <citation type="journal article" date="2017" name="Int. J. Syst. Evol. Microbiol.">
        <title>Maripseudobacter aurantiacus gen. nov., sp. nov., a novel member of the family Flavobacteriaceae isolated from a sedimentation basin.</title>
        <authorList>
            <person name="Chen C."/>
            <person name="Su Y."/>
            <person name="Tao T."/>
            <person name="Fu G."/>
            <person name="Zhang C."/>
            <person name="Sun C."/>
            <person name="Zhang X."/>
            <person name="Wu M."/>
        </authorList>
    </citation>
    <scope>NUCLEOTIDE SEQUENCE [LARGE SCALE GENOMIC DNA]</scope>
    <source>
        <strain evidence="4">CDA4</strain>
    </source>
</reference>
<dbReference type="PANTHER" id="PTHR46825:SF15">
    <property type="entry name" value="BETA-LACTAMASE-RELATED DOMAIN-CONTAINING PROTEIN"/>
    <property type="match status" value="1"/>
</dbReference>
<keyword evidence="3" id="KW-0378">Hydrolase</keyword>
<evidence type="ECO:0000259" key="2">
    <source>
        <dbReference type="Pfam" id="PF11954"/>
    </source>
</evidence>
<dbReference type="RefSeq" id="WP_138257871.1">
    <property type="nucleotide sequence ID" value="NZ_VBUK01000003.1"/>
</dbReference>
<dbReference type="GO" id="GO:0016787">
    <property type="term" value="F:hydrolase activity"/>
    <property type="evidence" value="ECO:0007669"/>
    <property type="project" value="UniProtKB-KW"/>
</dbReference>
<dbReference type="Pfam" id="PF11954">
    <property type="entry name" value="DUF3471"/>
    <property type="match status" value="1"/>
</dbReference>
<feature type="domain" description="Peptidase S12 Pab87-related C-terminal" evidence="2">
    <location>
        <begin position="395"/>
        <end position="479"/>
    </location>
</feature>
<dbReference type="PANTHER" id="PTHR46825">
    <property type="entry name" value="D-ALANYL-D-ALANINE-CARBOXYPEPTIDASE/ENDOPEPTIDASE AMPH"/>
    <property type="match status" value="1"/>
</dbReference>
<dbReference type="InterPro" id="IPR021860">
    <property type="entry name" value="Peptidase_S12_Pab87-rel_C"/>
</dbReference>
<dbReference type="InterPro" id="IPR050491">
    <property type="entry name" value="AmpC-like"/>
</dbReference>
<protein>
    <submittedName>
        <fullName evidence="3">Serine hydrolase</fullName>
    </submittedName>
</protein>
<dbReference type="Pfam" id="PF00144">
    <property type="entry name" value="Beta-lactamase"/>
    <property type="match status" value="1"/>
</dbReference>
<sequence>MKFIFALTFALGIQICTGQIQTSELIGVENEIIKLMERYDAAGVSVAVVKDQDVIYSKGFGFRDLEKRLPVDDNTIFHIASMTKAFTGSLLGILESENQLSLKDRPGLYIPNFQFYNDKMNNLITIEDLLSHRSGLGNQGTSLTLFPENDKLKIVQRLKYLKPQAEVKNSWAYSNMGYTLAGVVVEQVIGKRWEAVVKEKIFEPLKMSSSMTTIEELMKMSNYALGYSLRNGNMIQVPFENYYGYSPAGAIKSSSKDLCNWMLAWLNKGFYEGTQVIPQEYVKKAMRLQNIKSDVYEKDAYLFGEGFGWRLRSYNGYFRVRHGGNTNGFSTVMDMFPFSNIGIVVLTNQSNSVLPYLISDHISRKLLKLPMDVDYPVNVGEMYTPNEEDNPINTDEKPTHPISDLLGRYHAKGYGTVEIKVENKLIYAHFPTYTFKLEHLNYNNFYLEGLQDFKASFNPEFTVEFVVDTEGKVERFKIYSQKVPVEFLKERK</sequence>
<dbReference type="Gene3D" id="2.40.128.600">
    <property type="match status" value="1"/>
</dbReference>
<dbReference type="EMBL" id="VBUK01000003">
    <property type="protein sequence ID" value="TLF45286.1"/>
    <property type="molecule type" value="Genomic_DNA"/>
</dbReference>
<keyword evidence="4" id="KW-1185">Reference proteome</keyword>
<accession>A0A5R8M6W5</accession>
<dbReference type="Proteomes" id="UP000308382">
    <property type="component" value="Unassembled WGS sequence"/>
</dbReference>
<organism evidence="3 4">
    <name type="scientific">Maribacter aurantiacus</name>
    <dbReference type="NCBI Taxonomy" id="1882343"/>
    <lineage>
        <taxon>Bacteria</taxon>
        <taxon>Pseudomonadati</taxon>
        <taxon>Bacteroidota</taxon>
        <taxon>Flavobacteriia</taxon>
        <taxon>Flavobacteriales</taxon>
        <taxon>Flavobacteriaceae</taxon>
        <taxon>Maribacter</taxon>
    </lineage>
</organism>
<evidence type="ECO:0000313" key="3">
    <source>
        <dbReference type="EMBL" id="TLF45286.1"/>
    </source>
</evidence>
<comment type="caution">
    <text evidence="3">The sequence shown here is derived from an EMBL/GenBank/DDBJ whole genome shotgun (WGS) entry which is preliminary data.</text>
</comment>
<name>A0A5R8M6W5_9FLAO</name>
<evidence type="ECO:0000313" key="4">
    <source>
        <dbReference type="Proteomes" id="UP000308382"/>
    </source>
</evidence>
<evidence type="ECO:0000259" key="1">
    <source>
        <dbReference type="Pfam" id="PF00144"/>
    </source>
</evidence>
<dbReference type="AlphaFoldDB" id="A0A5R8M6W5"/>
<dbReference type="SUPFAM" id="SSF56601">
    <property type="entry name" value="beta-lactamase/transpeptidase-like"/>
    <property type="match status" value="1"/>
</dbReference>
<gene>
    <name evidence="3" type="ORF">FEK29_07835</name>
</gene>
<feature type="domain" description="Beta-lactamase-related" evidence="1">
    <location>
        <begin position="30"/>
        <end position="352"/>
    </location>
</feature>
<dbReference type="Gene3D" id="3.40.710.10">
    <property type="entry name" value="DD-peptidase/beta-lactamase superfamily"/>
    <property type="match status" value="1"/>
</dbReference>
<proteinExistence type="predicted"/>
<dbReference type="InterPro" id="IPR001466">
    <property type="entry name" value="Beta-lactam-related"/>
</dbReference>
<dbReference type="OrthoDB" id="1522765at2"/>
<dbReference type="InterPro" id="IPR012338">
    <property type="entry name" value="Beta-lactam/transpept-like"/>
</dbReference>